<dbReference type="Gene3D" id="3.40.50.300">
    <property type="entry name" value="P-loop containing nucleotide triphosphate hydrolases"/>
    <property type="match status" value="1"/>
</dbReference>
<protein>
    <submittedName>
        <fullName evidence="4">Sulfotransferase domain-containing protein</fullName>
    </submittedName>
</protein>
<dbReference type="OrthoDB" id="981508at2"/>
<dbReference type="STRING" id="579105.SAMN04488096_101356"/>
<evidence type="ECO:0000313" key="5">
    <source>
        <dbReference type="Proteomes" id="UP000184225"/>
    </source>
</evidence>
<evidence type="ECO:0000256" key="2">
    <source>
        <dbReference type="ARBA" id="ARBA00023180"/>
    </source>
</evidence>
<dbReference type="GO" id="GO:0008146">
    <property type="term" value="F:sulfotransferase activity"/>
    <property type="evidence" value="ECO:0007669"/>
    <property type="project" value="InterPro"/>
</dbReference>
<organism evidence="4 5">
    <name type="scientific">Mesonia phycicola</name>
    <dbReference type="NCBI Taxonomy" id="579105"/>
    <lineage>
        <taxon>Bacteria</taxon>
        <taxon>Pseudomonadati</taxon>
        <taxon>Bacteroidota</taxon>
        <taxon>Flavobacteriia</taxon>
        <taxon>Flavobacteriales</taxon>
        <taxon>Flavobacteriaceae</taxon>
        <taxon>Mesonia</taxon>
    </lineage>
</organism>
<evidence type="ECO:0000256" key="1">
    <source>
        <dbReference type="ARBA" id="ARBA00022679"/>
    </source>
</evidence>
<dbReference type="InterPro" id="IPR037359">
    <property type="entry name" value="NST/OST"/>
</dbReference>
<proteinExistence type="predicted"/>
<gene>
    <name evidence="4" type="ORF">SAMN04488096_101356</name>
</gene>
<dbReference type="AlphaFoldDB" id="A0A1M6AND5"/>
<feature type="domain" description="Sulfotransferase" evidence="3">
    <location>
        <begin position="8"/>
        <end position="240"/>
    </location>
</feature>
<dbReference type="Pfam" id="PF00685">
    <property type="entry name" value="Sulfotransfer_1"/>
    <property type="match status" value="1"/>
</dbReference>
<keyword evidence="1 4" id="KW-0808">Transferase</keyword>
<reference evidence="4 5" key="1">
    <citation type="submission" date="2016-11" db="EMBL/GenBank/DDBJ databases">
        <authorList>
            <person name="Jaros S."/>
            <person name="Januszkiewicz K."/>
            <person name="Wedrychowicz H."/>
        </authorList>
    </citation>
    <scope>NUCLEOTIDE SEQUENCE [LARGE SCALE GENOMIC DNA]</scope>
    <source>
        <strain evidence="4 5">DSM 21425</strain>
    </source>
</reference>
<keyword evidence="5" id="KW-1185">Reference proteome</keyword>
<dbReference type="SUPFAM" id="SSF52540">
    <property type="entry name" value="P-loop containing nucleoside triphosphate hydrolases"/>
    <property type="match status" value="1"/>
</dbReference>
<dbReference type="InterPro" id="IPR027417">
    <property type="entry name" value="P-loop_NTPase"/>
</dbReference>
<keyword evidence="2" id="KW-0325">Glycoprotein</keyword>
<dbReference type="Proteomes" id="UP000184225">
    <property type="component" value="Unassembled WGS sequence"/>
</dbReference>
<evidence type="ECO:0000259" key="3">
    <source>
        <dbReference type="Pfam" id="PF00685"/>
    </source>
</evidence>
<dbReference type="PANTHER" id="PTHR10605:SF56">
    <property type="entry name" value="BIFUNCTIONAL HEPARAN SULFATE N-DEACETYLASE_N-SULFOTRANSFERASE"/>
    <property type="match status" value="1"/>
</dbReference>
<sequence length="267" mass="32296">MNLGTVKPTFLIIGAQKGGTTSLHEYLVQHPEILGSTTKELHFFDKEEEIIISEYHKHFPRKYFTNYISFESTPRYLYYPNVAEKLYRYNSNFKLIILLRDPAKRAYSAWNMYMQMKNSKVVMKMFKEEEDKNSNFKLYSFINDNKNSKFEHWIEQEIKFSNLLEPSILKRGYYVNQIEEYLKYFNQNQLLILSSKELKINLTQSLDKIFQFLDVKKIDTTNLDLSLKHSRKYEQEMSSETYSFLKTHFKEMNKNLYKYVDFNEDWF</sequence>
<evidence type="ECO:0000313" key="4">
    <source>
        <dbReference type="EMBL" id="SHI37907.1"/>
    </source>
</evidence>
<dbReference type="InterPro" id="IPR000863">
    <property type="entry name" value="Sulfotransferase_dom"/>
</dbReference>
<name>A0A1M6AND5_9FLAO</name>
<accession>A0A1M6AND5</accession>
<dbReference type="EMBL" id="FQYY01000001">
    <property type="protein sequence ID" value="SHI37907.1"/>
    <property type="molecule type" value="Genomic_DNA"/>
</dbReference>
<dbReference type="PANTHER" id="PTHR10605">
    <property type="entry name" value="HEPARAN SULFATE SULFOTRANSFERASE"/>
    <property type="match status" value="1"/>
</dbReference>
<dbReference type="RefSeq" id="WP_073147615.1">
    <property type="nucleotide sequence ID" value="NZ_FQYY01000001.1"/>
</dbReference>